<evidence type="ECO:0000313" key="7">
    <source>
        <dbReference type="EMBL" id="KAK9845954.1"/>
    </source>
</evidence>
<evidence type="ECO:0000313" key="8">
    <source>
        <dbReference type="Proteomes" id="UP001445335"/>
    </source>
</evidence>
<comment type="caution">
    <text evidence="7">The sequence shown here is derived from an EMBL/GenBank/DDBJ whole genome shotgun (WGS) entry which is preliminary data.</text>
</comment>
<feature type="transmembrane region" description="Helical" evidence="6">
    <location>
        <begin position="94"/>
        <end position="112"/>
    </location>
</feature>
<dbReference type="InterPro" id="IPR019820">
    <property type="entry name" value="Sec-indep_translocase_CS"/>
</dbReference>
<dbReference type="AlphaFoldDB" id="A0AAW1SK99"/>
<feature type="transmembrane region" description="Helical" evidence="6">
    <location>
        <begin position="228"/>
        <end position="249"/>
    </location>
</feature>
<keyword evidence="5 6" id="KW-0472">Membrane</keyword>
<evidence type="ECO:0000256" key="6">
    <source>
        <dbReference type="SAM" id="Phobius"/>
    </source>
</evidence>
<feature type="transmembrane region" description="Helical" evidence="6">
    <location>
        <begin position="285"/>
        <end position="308"/>
    </location>
</feature>
<dbReference type="GO" id="GO:0009977">
    <property type="term" value="F:proton motive force dependent protein transmembrane transporter activity"/>
    <property type="evidence" value="ECO:0007669"/>
    <property type="project" value="TreeGrafter"/>
</dbReference>
<reference evidence="7 8" key="1">
    <citation type="journal article" date="2024" name="Nat. Commun.">
        <title>Phylogenomics reveals the evolutionary origins of lichenization in chlorophyte algae.</title>
        <authorList>
            <person name="Puginier C."/>
            <person name="Libourel C."/>
            <person name="Otte J."/>
            <person name="Skaloud P."/>
            <person name="Haon M."/>
            <person name="Grisel S."/>
            <person name="Petersen M."/>
            <person name="Berrin J.G."/>
            <person name="Delaux P.M."/>
            <person name="Dal Grande F."/>
            <person name="Keller J."/>
        </authorList>
    </citation>
    <scope>NUCLEOTIDE SEQUENCE [LARGE SCALE GENOMIC DNA]</scope>
    <source>
        <strain evidence="7 8">SAG 245.80</strain>
    </source>
</reference>
<evidence type="ECO:0000256" key="1">
    <source>
        <dbReference type="ARBA" id="ARBA00004141"/>
    </source>
</evidence>
<dbReference type="Pfam" id="PF00902">
    <property type="entry name" value="TatC"/>
    <property type="match status" value="1"/>
</dbReference>
<dbReference type="GO" id="GO:0043953">
    <property type="term" value="P:protein transport by the Tat complex"/>
    <property type="evidence" value="ECO:0007669"/>
    <property type="project" value="TreeGrafter"/>
</dbReference>
<feature type="transmembrane region" description="Helical" evidence="6">
    <location>
        <begin position="261"/>
        <end position="279"/>
    </location>
</feature>
<dbReference type="Proteomes" id="UP001445335">
    <property type="component" value="Unassembled WGS sequence"/>
</dbReference>
<dbReference type="PROSITE" id="PS01218">
    <property type="entry name" value="TATC"/>
    <property type="match status" value="1"/>
</dbReference>
<comment type="subcellular location">
    <subcellularLocation>
        <location evidence="1">Membrane</location>
        <topology evidence="1">Multi-pass membrane protein</topology>
    </subcellularLocation>
</comment>
<sequence>MALSRRAKLWQRPGRELKRSTTSGQAATNVLVGDTGESSVLETVDAGEARPAAEYDTDGQRTAVQKFLYPDREELPDDFSMPIWDHLDELRERVLVGALAAGVAVLTCFAVSKDLVVFLEAPVASQGVRFLQLSPGEFFFTTLKVAGYAGLLLATPTVLYEVVAYVLPGLTHSERRLLAPIIFGSSILFYLGLLFSYEVLTPAALNFFVSYADGAVESLWSIDQYFEFVLVLMLSTGLSFQVPVIQVLLGQTGIVSSAAMFSQWRWVVVGATIAAAVLTPSTDPFTQTLLAVPLIALYMGGAAFVRLIEQRKLADAAS</sequence>
<keyword evidence="3 6" id="KW-0812">Transmembrane</keyword>
<keyword evidence="8" id="KW-1185">Reference proteome</keyword>
<feature type="transmembrane region" description="Helical" evidence="6">
    <location>
        <begin position="177"/>
        <end position="197"/>
    </location>
</feature>
<evidence type="ECO:0008006" key="9">
    <source>
        <dbReference type="Google" id="ProtNLM"/>
    </source>
</evidence>
<feature type="transmembrane region" description="Helical" evidence="6">
    <location>
        <begin position="145"/>
        <end position="165"/>
    </location>
</feature>
<dbReference type="NCBIfam" id="TIGR00945">
    <property type="entry name" value="tatC"/>
    <property type="match status" value="1"/>
</dbReference>
<evidence type="ECO:0000256" key="3">
    <source>
        <dbReference type="ARBA" id="ARBA00022692"/>
    </source>
</evidence>
<dbReference type="PANTHER" id="PTHR30371">
    <property type="entry name" value="SEC-INDEPENDENT PROTEIN TRANSLOCASE PROTEIN TATC"/>
    <property type="match status" value="1"/>
</dbReference>
<dbReference type="PRINTS" id="PR01840">
    <property type="entry name" value="TATCFAMILY"/>
</dbReference>
<dbReference type="PANTHER" id="PTHR30371:SF0">
    <property type="entry name" value="SEC-INDEPENDENT PROTEIN TRANSLOCASE PROTEIN TATC, CHLOROPLASTIC-RELATED"/>
    <property type="match status" value="1"/>
</dbReference>
<evidence type="ECO:0000256" key="4">
    <source>
        <dbReference type="ARBA" id="ARBA00022989"/>
    </source>
</evidence>
<gene>
    <name evidence="7" type="ORF">WJX81_006771</name>
</gene>
<organism evidence="7 8">
    <name type="scientific">Elliptochloris bilobata</name>
    <dbReference type="NCBI Taxonomy" id="381761"/>
    <lineage>
        <taxon>Eukaryota</taxon>
        <taxon>Viridiplantae</taxon>
        <taxon>Chlorophyta</taxon>
        <taxon>core chlorophytes</taxon>
        <taxon>Trebouxiophyceae</taxon>
        <taxon>Trebouxiophyceae incertae sedis</taxon>
        <taxon>Elliptochloris clade</taxon>
        <taxon>Elliptochloris</taxon>
    </lineage>
</organism>
<dbReference type="GO" id="GO:0065002">
    <property type="term" value="P:intracellular protein transmembrane transport"/>
    <property type="evidence" value="ECO:0007669"/>
    <property type="project" value="TreeGrafter"/>
</dbReference>
<evidence type="ECO:0000256" key="5">
    <source>
        <dbReference type="ARBA" id="ARBA00023136"/>
    </source>
</evidence>
<proteinExistence type="inferred from homology"/>
<comment type="similarity">
    <text evidence="2">Belongs to the TatC family.</text>
</comment>
<accession>A0AAW1SK99</accession>
<dbReference type="InterPro" id="IPR002033">
    <property type="entry name" value="TatC"/>
</dbReference>
<keyword evidence="4 6" id="KW-1133">Transmembrane helix</keyword>
<dbReference type="HAMAP" id="MF_00902">
    <property type="entry name" value="TatC"/>
    <property type="match status" value="1"/>
</dbReference>
<dbReference type="GO" id="GO:0033281">
    <property type="term" value="C:TAT protein transport complex"/>
    <property type="evidence" value="ECO:0007669"/>
    <property type="project" value="TreeGrafter"/>
</dbReference>
<evidence type="ECO:0000256" key="2">
    <source>
        <dbReference type="ARBA" id="ARBA00008882"/>
    </source>
</evidence>
<protein>
    <recommendedName>
        <fullName evidence="9">Sec-independent protein translocase protein TatC</fullName>
    </recommendedName>
</protein>
<name>A0AAW1SK99_9CHLO</name>
<dbReference type="EMBL" id="JALJOU010000002">
    <property type="protein sequence ID" value="KAK9845954.1"/>
    <property type="molecule type" value="Genomic_DNA"/>
</dbReference>